<feature type="domain" description="Outer membrane protein beta-barrel" evidence="2">
    <location>
        <begin position="18"/>
        <end position="179"/>
    </location>
</feature>
<evidence type="ECO:0000313" key="4">
    <source>
        <dbReference type="Proteomes" id="UP000732105"/>
    </source>
</evidence>
<comment type="caution">
    <text evidence="3">The sequence shown here is derived from an EMBL/GenBank/DDBJ whole genome shotgun (WGS) entry which is preliminary data.</text>
</comment>
<dbReference type="SUPFAM" id="SSF56925">
    <property type="entry name" value="OMPA-like"/>
    <property type="match status" value="1"/>
</dbReference>
<dbReference type="RefSeq" id="WP_171593740.1">
    <property type="nucleotide sequence ID" value="NZ_RZNH01000002.1"/>
</dbReference>
<evidence type="ECO:0000259" key="2">
    <source>
        <dbReference type="Pfam" id="PF13568"/>
    </source>
</evidence>
<protein>
    <submittedName>
        <fullName evidence="3">PorT family protein</fullName>
    </submittedName>
</protein>
<keyword evidence="4" id="KW-1185">Reference proteome</keyword>
<evidence type="ECO:0000256" key="1">
    <source>
        <dbReference type="SAM" id="SignalP"/>
    </source>
</evidence>
<reference evidence="3 4" key="1">
    <citation type="submission" date="2018-12" db="EMBL/GenBank/DDBJ databases">
        <title>Marinifilum JC070 sp. nov., a marine bacterium isolated from Yongle Blue Hole in the South China Sea.</title>
        <authorList>
            <person name="Fu T."/>
        </authorList>
    </citation>
    <scope>NUCLEOTIDE SEQUENCE [LARGE SCALE GENOMIC DNA]</scope>
    <source>
        <strain evidence="3 4">JC070</strain>
    </source>
</reference>
<sequence>MRKLFVLILAIAPMLLSAQDFNVGFRGGFNLGNYQGEDNGGNYKFAGYAGAMLTYNISDIASLQTEINYSMQGFRDHVDGESVSVALDYITVPLLIQFTLRNFEQFKFSLGPQIGYLVRKHEDPEDLYRMSPEMEFSMGAHGDTYEDFDYGATLGMEYEINDQFYIQARYYHGISKLFNEDAIDSDAKNRAFSLGIAYRL</sequence>
<keyword evidence="1" id="KW-0732">Signal</keyword>
<name>A0ABX1WQV6_9BACT</name>
<gene>
    <name evidence="3" type="ORF">ELS83_01480</name>
</gene>
<dbReference type="EMBL" id="RZNH01000002">
    <property type="protein sequence ID" value="NOU58470.1"/>
    <property type="molecule type" value="Genomic_DNA"/>
</dbReference>
<feature type="signal peptide" evidence="1">
    <location>
        <begin position="1"/>
        <end position="18"/>
    </location>
</feature>
<organism evidence="3 4">
    <name type="scientific">Marinifilum caeruleilacunae</name>
    <dbReference type="NCBI Taxonomy" id="2499076"/>
    <lineage>
        <taxon>Bacteria</taxon>
        <taxon>Pseudomonadati</taxon>
        <taxon>Bacteroidota</taxon>
        <taxon>Bacteroidia</taxon>
        <taxon>Marinilabiliales</taxon>
        <taxon>Marinifilaceae</taxon>
    </lineage>
</organism>
<dbReference type="InterPro" id="IPR011250">
    <property type="entry name" value="OMP/PagP_B-barrel"/>
</dbReference>
<dbReference type="Pfam" id="PF13568">
    <property type="entry name" value="OMP_b-brl_2"/>
    <property type="match status" value="1"/>
</dbReference>
<dbReference type="Proteomes" id="UP000732105">
    <property type="component" value="Unassembled WGS sequence"/>
</dbReference>
<feature type="chain" id="PRO_5045067540" evidence="1">
    <location>
        <begin position="19"/>
        <end position="200"/>
    </location>
</feature>
<accession>A0ABX1WQV6</accession>
<proteinExistence type="predicted"/>
<evidence type="ECO:0000313" key="3">
    <source>
        <dbReference type="EMBL" id="NOU58470.1"/>
    </source>
</evidence>
<dbReference type="InterPro" id="IPR025665">
    <property type="entry name" value="Beta-barrel_OMP_2"/>
</dbReference>
<dbReference type="Gene3D" id="2.40.160.20">
    <property type="match status" value="1"/>
</dbReference>